<feature type="region of interest" description="Disordered" evidence="1">
    <location>
        <begin position="159"/>
        <end position="201"/>
    </location>
</feature>
<feature type="compositionally biased region" description="Low complexity" evidence="1">
    <location>
        <begin position="173"/>
        <end position="192"/>
    </location>
</feature>
<organism evidence="2 3">
    <name type="scientific">Halomonas fontilapidosi</name>
    <dbReference type="NCBI Taxonomy" id="616675"/>
    <lineage>
        <taxon>Bacteria</taxon>
        <taxon>Pseudomonadati</taxon>
        <taxon>Pseudomonadota</taxon>
        <taxon>Gammaproteobacteria</taxon>
        <taxon>Oceanospirillales</taxon>
        <taxon>Halomonadaceae</taxon>
        <taxon>Halomonas</taxon>
    </lineage>
</organism>
<sequence>MTEASSLFIRLEYRLAQQLFHTRWLPRSPRTQRLTMHLFQRCADAGHPAALSQYGHMLFHRGVTPQDKARGARYVLEAAHAGDAKAQYQAGQIREHGCAQYPRRDDHAVTWYARAGEAGHPLAASRLARAYRSGELGLPMDLEKADHWQALADRVAGFAGSLETPPPGGGSLSSGSLGSDALGSGSLGSGSLDKAEGETRH</sequence>
<evidence type="ECO:0000256" key="1">
    <source>
        <dbReference type="SAM" id="MobiDB-lite"/>
    </source>
</evidence>
<dbReference type="PANTHER" id="PTHR11102">
    <property type="entry name" value="SEL-1-LIKE PROTEIN"/>
    <property type="match status" value="1"/>
</dbReference>
<dbReference type="Proteomes" id="UP000563050">
    <property type="component" value="Unassembled WGS sequence"/>
</dbReference>
<keyword evidence="3" id="KW-1185">Reference proteome</keyword>
<dbReference type="PANTHER" id="PTHR11102:SF160">
    <property type="entry name" value="ERAD-ASSOCIATED E3 UBIQUITIN-PROTEIN LIGASE COMPONENT HRD3"/>
    <property type="match status" value="1"/>
</dbReference>
<protein>
    <submittedName>
        <fullName evidence="2">TPR repeat protein</fullName>
    </submittedName>
</protein>
<dbReference type="EMBL" id="JACHXQ010000003">
    <property type="protein sequence ID" value="MBB3183935.1"/>
    <property type="molecule type" value="Genomic_DNA"/>
</dbReference>
<proteinExistence type="predicted"/>
<dbReference type="Gene3D" id="1.25.40.10">
    <property type="entry name" value="Tetratricopeptide repeat domain"/>
    <property type="match status" value="1"/>
</dbReference>
<evidence type="ECO:0000313" key="2">
    <source>
        <dbReference type="EMBL" id="MBB3183935.1"/>
    </source>
</evidence>
<dbReference type="SMART" id="SM00671">
    <property type="entry name" value="SEL1"/>
    <property type="match status" value="3"/>
</dbReference>
<comment type="caution">
    <text evidence="2">The sequence shown here is derived from an EMBL/GenBank/DDBJ whole genome shotgun (WGS) entry which is preliminary data.</text>
</comment>
<reference evidence="2 3" key="1">
    <citation type="submission" date="2020-08" db="EMBL/GenBank/DDBJ databases">
        <title>Genomic Encyclopedia of Type Strains, Phase III (KMG-III): the genomes of soil and plant-associated and newly described type strains.</title>
        <authorList>
            <person name="Whitman W."/>
        </authorList>
    </citation>
    <scope>NUCLEOTIDE SEQUENCE [LARGE SCALE GENOMIC DNA]</scope>
    <source>
        <strain evidence="2 3">CECT 7341</strain>
    </source>
</reference>
<dbReference type="InterPro" id="IPR006597">
    <property type="entry name" value="Sel1-like"/>
</dbReference>
<name>A0A7W5GYS8_9GAMM</name>
<dbReference type="SUPFAM" id="SSF81901">
    <property type="entry name" value="HCP-like"/>
    <property type="match status" value="1"/>
</dbReference>
<gene>
    <name evidence="2" type="ORF">FHR95_001489</name>
</gene>
<dbReference type="AlphaFoldDB" id="A0A7W5GYS8"/>
<evidence type="ECO:0000313" key="3">
    <source>
        <dbReference type="Proteomes" id="UP000563050"/>
    </source>
</evidence>
<dbReference type="InterPro" id="IPR050767">
    <property type="entry name" value="Sel1_AlgK"/>
</dbReference>
<dbReference type="InterPro" id="IPR011990">
    <property type="entry name" value="TPR-like_helical_dom_sf"/>
</dbReference>
<accession>A0A7W5GYS8</accession>